<dbReference type="InterPro" id="IPR042197">
    <property type="entry name" value="Apaf_helical"/>
</dbReference>
<dbReference type="InterPro" id="IPR032675">
    <property type="entry name" value="LRR_dom_sf"/>
</dbReference>
<reference evidence="10 11" key="1">
    <citation type="submission" date="2024-01" db="EMBL/GenBank/DDBJ databases">
        <title>A telomere-to-telomere, gap-free genome of sweet tea (Lithocarpus litseifolius).</title>
        <authorList>
            <person name="Zhou J."/>
        </authorList>
    </citation>
    <scope>NUCLEOTIDE SEQUENCE [LARGE SCALE GENOMIC DNA]</scope>
    <source>
        <strain evidence="10">Zhou-2022a</strain>
        <tissue evidence="10">Leaf</tissue>
    </source>
</reference>
<dbReference type="Pfam" id="PF00931">
    <property type="entry name" value="NB-ARC"/>
    <property type="match status" value="1"/>
</dbReference>
<comment type="caution">
    <text evidence="10">The sequence shown here is derived from an EMBL/GenBank/DDBJ whole genome shotgun (WGS) entry which is preliminary data.</text>
</comment>
<dbReference type="PROSITE" id="PS50104">
    <property type="entry name" value="TIR"/>
    <property type="match status" value="1"/>
</dbReference>
<dbReference type="Pfam" id="PF01582">
    <property type="entry name" value="TIR"/>
    <property type="match status" value="1"/>
</dbReference>
<evidence type="ECO:0000256" key="3">
    <source>
        <dbReference type="ARBA" id="ARBA00022737"/>
    </source>
</evidence>
<dbReference type="InterPro" id="IPR035897">
    <property type="entry name" value="Toll_tir_struct_dom_sf"/>
</dbReference>
<protein>
    <recommendedName>
        <fullName evidence="1">ADP-ribosyl cyclase/cyclic ADP-ribose hydrolase</fullName>
        <ecNumber evidence="1">3.2.2.6</ecNumber>
    </recommendedName>
</protein>
<dbReference type="InterPro" id="IPR027417">
    <property type="entry name" value="P-loop_NTPase"/>
</dbReference>
<dbReference type="PRINTS" id="PR00364">
    <property type="entry name" value="DISEASERSIST"/>
</dbReference>
<dbReference type="SUPFAM" id="SSF52058">
    <property type="entry name" value="L domain-like"/>
    <property type="match status" value="1"/>
</dbReference>
<dbReference type="GO" id="GO:0061809">
    <property type="term" value="F:NAD+ nucleosidase activity, cyclic ADP-ribose generating"/>
    <property type="evidence" value="ECO:0007669"/>
    <property type="project" value="UniProtKB-EC"/>
</dbReference>
<dbReference type="InterPro" id="IPR036390">
    <property type="entry name" value="WH_DNA-bd_sf"/>
</dbReference>
<dbReference type="PANTHER" id="PTHR11017">
    <property type="entry name" value="LEUCINE-RICH REPEAT-CONTAINING PROTEIN"/>
    <property type="match status" value="1"/>
</dbReference>
<keyword evidence="5" id="KW-0611">Plant defense</keyword>
<dbReference type="InterPro" id="IPR002182">
    <property type="entry name" value="NB-ARC"/>
</dbReference>
<keyword evidence="6" id="KW-0520">NAD</keyword>
<dbReference type="InterPro" id="IPR058192">
    <property type="entry name" value="WHD_ROQ1-like"/>
</dbReference>
<keyword evidence="3" id="KW-0677">Repeat</keyword>
<dbReference type="Gene3D" id="3.40.50.300">
    <property type="entry name" value="P-loop containing nucleotide triphosphate hydrolases"/>
    <property type="match status" value="1"/>
</dbReference>
<dbReference type="SUPFAM" id="SSF52200">
    <property type="entry name" value="Toll/Interleukin receptor TIR domain"/>
    <property type="match status" value="1"/>
</dbReference>
<dbReference type="InterPro" id="IPR000157">
    <property type="entry name" value="TIR_dom"/>
</dbReference>
<dbReference type="AlphaFoldDB" id="A0AAW2BHD0"/>
<evidence type="ECO:0000313" key="10">
    <source>
        <dbReference type="EMBL" id="KAK9985341.1"/>
    </source>
</evidence>
<evidence type="ECO:0000256" key="4">
    <source>
        <dbReference type="ARBA" id="ARBA00022801"/>
    </source>
</evidence>
<name>A0AAW2BHD0_9ROSI</name>
<dbReference type="Gene3D" id="3.80.10.10">
    <property type="entry name" value="Ribonuclease Inhibitor"/>
    <property type="match status" value="1"/>
</dbReference>
<comment type="catalytic activity">
    <reaction evidence="7">
        <text>NAD(+) + H2O = ADP-D-ribose + nicotinamide + H(+)</text>
        <dbReference type="Rhea" id="RHEA:16301"/>
        <dbReference type="ChEBI" id="CHEBI:15377"/>
        <dbReference type="ChEBI" id="CHEBI:15378"/>
        <dbReference type="ChEBI" id="CHEBI:17154"/>
        <dbReference type="ChEBI" id="CHEBI:57540"/>
        <dbReference type="ChEBI" id="CHEBI:57967"/>
        <dbReference type="EC" id="3.2.2.6"/>
    </reaction>
    <physiologicalReaction direction="left-to-right" evidence="7">
        <dbReference type="Rhea" id="RHEA:16302"/>
    </physiologicalReaction>
</comment>
<dbReference type="GO" id="GO:0043531">
    <property type="term" value="F:ADP binding"/>
    <property type="evidence" value="ECO:0007669"/>
    <property type="project" value="InterPro"/>
</dbReference>
<dbReference type="PANTHER" id="PTHR11017:SF559">
    <property type="entry name" value="DISEASE RESISTANCE PROTEIN CHL1"/>
    <property type="match status" value="1"/>
</dbReference>
<accession>A0AAW2BHD0</accession>
<dbReference type="FunFam" id="3.40.50.10140:FF:000007">
    <property type="entry name" value="Disease resistance protein (TIR-NBS-LRR class)"/>
    <property type="match status" value="1"/>
</dbReference>
<sequence>MAISPRPAPPRPVRVFLAPQRWWGGDGAIFGPRTPRRGGDGFSIFIPAPPRPTLIRTIILLRFEETQLEGKNAGRGGAGQGRSSWGPKGRGWGKVVCLAPRGRAGMGKGNNHVGRGRRSHPPASPRPIAIPRGVRFELTPGDISCIIGINFLLRVKIEAYFSTILIKLHHSLADGVSLDPGSSVILAVDCGLPKTYIPSCEPTTHRDKDHHGYTMVVHRDKLYHLNQHGAHGVASGENEESYFSKKAVTHTTNGEVVNAVNFQASSTVNPKPQRKFDELSMTLSEALEKLQAKGLLKPLDPKPMPHPMPRSYNPNTHCKYHQGVGHMIDKCFHLRHDIQDLIHRRFIIPPSLVDPYEFVSMSTQGASTSSPSSSSTPRWKYEVFLSFRGEDTRKGFTDHLYSALKNKGIETFRDDEKLERGKFISQELVKAIEESRFAIVIFSINYAFSTWCLDELVHIVRCRKEKGSEVFPIFYHVDPSDVRKQKGTFAEAFDKYKESCKESIEKVETWRSTLTEVANLSGWDLKDRNNKIFGLGHHMNIFYLICMHESKFIQHIVENMIKLSSKFPRINKNLIGIESIVEELIPSYLDFGNNVCMIGICGMGGMGKTTLARVVYDMYSDQFEVSSSIADVREKSEKGDLLQLQKQFLKESLEETELWDVHQGVVQIKNRLCQKRVLLVLDDVNHVNQLENLARKHHWFGSGSRIIITTRDERVLVEHGVLKIYKPNGLKNNDALKLFCLKAFKNEQPKEGYTQLSQEVVKYAGGLPLALVTLGSFLIGRKIDEWQSALDYFKKNPKKEIFDILKISYDRLEETWKEIFLDIACFFKGWSKFEVIRILENCDFNARIGISVLLDKSLLIVTGYDEKLGIHDLLQEMGEKIVHQQSCGELGRQSRLWLIEDLFHVLENNMATNAIQAIVINNWKAGFIFEEFPEVFSKMSNLRLLIIDQLHIPNALNRVPNGLRHLSWKYCSFKCLPSSFQPKELVELDFGGSKFEYLWEGAKCLRKLKSIDLSSSKNLIRTPDFSGVPRLEILGFEECTNLVGLHPSIGQLSKLKSLNLNFCRSLTNLPSLSAKMESLTSIDLHDCLKLKKVPEYKGTMKSLSQLILSWTAIEELPPSSIECLTALEILDLSGCIYLNAFQTTWIV</sequence>
<keyword evidence="4" id="KW-0378">Hydrolase</keyword>
<feature type="region of interest" description="Disordered" evidence="8">
    <location>
        <begin position="106"/>
        <end position="128"/>
    </location>
</feature>
<dbReference type="InterPro" id="IPR044974">
    <property type="entry name" value="Disease_R_plants"/>
</dbReference>
<dbReference type="EC" id="3.2.2.6" evidence="1"/>
<feature type="domain" description="TIR" evidence="9">
    <location>
        <begin position="379"/>
        <end position="517"/>
    </location>
</feature>
<proteinExistence type="predicted"/>
<dbReference type="SUPFAM" id="SSF46785">
    <property type="entry name" value="Winged helix' DNA-binding domain"/>
    <property type="match status" value="1"/>
</dbReference>
<evidence type="ECO:0000256" key="1">
    <source>
        <dbReference type="ARBA" id="ARBA00011982"/>
    </source>
</evidence>
<organism evidence="10 11">
    <name type="scientific">Lithocarpus litseifolius</name>
    <dbReference type="NCBI Taxonomy" id="425828"/>
    <lineage>
        <taxon>Eukaryota</taxon>
        <taxon>Viridiplantae</taxon>
        <taxon>Streptophyta</taxon>
        <taxon>Embryophyta</taxon>
        <taxon>Tracheophyta</taxon>
        <taxon>Spermatophyta</taxon>
        <taxon>Magnoliopsida</taxon>
        <taxon>eudicotyledons</taxon>
        <taxon>Gunneridae</taxon>
        <taxon>Pentapetalae</taxon>
        <taxon>rosids</taxon>
        <taxon>fabids</taxon>
        <taxon>Fagales</taxon>
        <taxon>Fagaceae</taxon>
        <taxon>Lithocarpus</taxon>
    </lineage>
</organism>
<evidence type="ECO:0000256" key="8">
    <source>
        <dbReference type="SAM" id="MobiDB-lite"/>
    </source>
</evidence>
<dbReference type="GO" id="GO:0006952">
    <property type="term" value="P:defense response"/>
    <property type="evidence" value="ECO:0007669"/>
    <property type="project" value="UniProtKB-KW"/>
</dbReference>
<evidence type="ECO:0000313" key="11">
    <source>
        <dbReference type="Proteomes" id="UP001459277"/>
    </source>
</evidence>
<evidence type="ECO:0000256" key="2">
    <source>
        <dbReference type="ARBA" id="ARBA00022614"/>
    </source>
</evidence>
<evidence type="ECO:0000256" key="7">
    <source>
        <dbReference type="ARBA" id="ARBA00047304"/>
    </source>
</evidence>
<dbReference type="SUPFAM" id="SSF52540">
    <property type="entry name" value="P-loop containing nucleoside triphosphate hydrolases"/>
    <property type="match status" value="1"/>
</dbReference>
<keyword evidence="11" id="KW-1185">Reference proteome</keyword>
<evidence type="ECO:0000259" key="9">
    <source>
        <dbReference type="PROSITE" id="PS50104"/>
    </source>
</evidence>
<dbReference type="SMART" id="SM00255">
    <property type="entry name" value="TIR"/>
    <property type="match status" value="1"/>
</dbReference>
<dbReference type="FunFam" id="1.10.8.430:FF:000002">
    <property type="entry name" value="Disease resistance protein (TIR-NBS-LRR class)"/>
    <property type="match status" value="1"/>
</dbReference>
<gene>
    <name evidence="10" type="ORF">SO802_030292</name>
</gene>
<keyword evidence="2" id="KW-0433">Leucine-rich repeat</keyword>
<dbReference type="GO" id="GO:0007165">
    <property type="term" value="P:signal transduction"/>
    <property type="evidence" value="ECO:0007669"/>
    <property type="project" value="InterPro"/>
</dbReference>
<evidence type="ECO:0000256" key="6">
    <source>
        <dbReference type="ARBA" id="ARBA00023027"/>
    </source>
</evidence>
<dbReference type="Gene3D" id="3.40.50.10140">
    <property type="entry name" value="Toll/interleukin-1 receptor homology (TIR) domain"/>
    <property type="match status" value="1"/>
</dbReference>
<evidence type="ECO:0000256" key="5">
    <source>
        <dbReference type="ARBA" id="ARBA00022821"/>
    </source>
</evidence>
<dbReference type="EMBL" id="JAZDWU010000011">
    <property type="protein sequence ID" value="KAK9985341.1"/>
    <property type="molecule type" value="Genomic_DNA"/>
</dbReference>
<dbReference type="Gene3D" id="1.10.8.430">
    <property type="entry name" value="Helical domain of apoptotic protease-activating factors"/>
    <property type="match status" value="1"/>
</dbReference>
<dbReference type="Pfam" id="PF23282">
    <property type="entry name" value="WHD_ROQ1"/>
    <property type="match status" value="1"/>
</dbReference>
<dbReference type="Proteomes" id="UP001459277">
    <property type="component" value="Unassembled WGS sequence"/>
</dbReference>